<evidence type="ECO:0000256" key="1">
    <source>
        <dbReference type="SAM" id="Phobius"/>
    </source>
</evidence>
<proteinExistence type="predicted"/>
<organism evidence="2 3">
    <name type="scientific">Glossina austeni</name>
    <name type="common">Savannah tsetse fly</name>
    <dbReference type="NCBI Taxonomy" id="7395"/>
    <lineage>
        <taxon>Eukaryota</taxon>
        <taxon>Metazoa</taxon>
        <taxon>Ecdysozoa</taxon>
        <taxon>Arthropoda</taxon>
        <taxon>Hexapoda</taxon>
        <taxon>Insecta</taxon>
        <taxon>Pterygota</taxon>
        <taxon>Neoptera</taxon>
        <taxon>Endopterygota</taxon>
        <taxon>Diptera</taxon>
        <taxon>Brachycera</taxon>
        <taxon>Muscomorpha</taxon>
        <taxon>Hippoboscoidea</taxon>
        <taxon>Glossinidae</taxon>
        <taxon>Glossina</taxon>
    </lineage>
</organism>
<keyword evidence="1" id="KW-0472">Membrane</keyword>
<accession>A0A1A9VUD0</accession>
<evidence type="ECO:0000313" key="3">
    <source>
        <dbReference type="Proteomes" id="UP000078200"/>
    </source>
</evidence>
<dbReference type="Proteomes" id="UP000078200">
    <property type="component" value="Unassembled WGS sequence"/>
</dbReference>
<protein>
    <submittedName>
        <fullName evidence="2">Uncharacterized protein</fullName>
    </submittedName>
</protein>
<sequence length="103" mass="11965">MKILKLYKQNISVVRSENMQKFILNTLHILSSFMYYGILQGLHYTKARGLLLKTTTGCHKLSANTLKRLKLQKSFSRNFLEKIHELHRAYLFNSATISLGYVS</sequence>
<feature type="transmembrane region" description="Helical" evidence="1">
    <location>
        <begin position="21"/>
        <end position="38"/>
    </location>
</feature>
<keyword evidence="1" id="KW-0812">Transmembrane</keyword>
<reference evidence="2" key="1">
    <citation type="submission" date="2020-05" db="UniProtKB">
        <authorList>
            <consortium name="EnsemblMetazoa"/>
        </authorList>
    </citation>
    <scope>IDENTIFICATION</scope>
    <source>
        <strain evidence="2">TTRI</strain>
    </source>
</reference>
<dbReference type="EnsemblMetazoa" id="GAUT047954-RA">
    <property type="protein sequence ID" value="GAUT047954-PA"/>
    <property type="gene ID" value="GAUT047954"/>
</dbReference>
<keyword evidence="1" id="KW-1133">Transmembrane helix</keyword>
<dbReference type="VEuPathDB" id="VectorBase:GAUT047954"/>
<name>A0A1A9VUD0_GLOAU</name>
<evidence type="ECO:0000313" key="2">
    <source>
        <dbReference type="EnsemblMetazoa" id="GAUT047954-PA"/>
    </source>
</evidence>
<keyword evidence="3" id="KW-1185">Reference proteome</keyword>
<dbReference type="AlphaFoldDB" id="A0A1A9VUD0"/>